<dbReference type="GO" id="GO:0016538">
    <property type="term" value="F:cyclin-dependent protein serine/threonine kinase regulator activity"/>
    <property type="evidence" value="ECO:0007669"/>
    <property type="project" value="TreeGrafter"/>
</dbReference>
<dbReference type="GO" id="GO:0019901">
    <property type="term" value="F:protein kinase binding"/>
    <property type="evidence" value="ECO:0007669"/>
    <property type="project" value="InterPro"/>
</dbReference>
<dbReference type="GO" id="GO:0000307">
    <property type="term" value="C:cyclin-dependent protein kinase holoenzyme complex"/>
    <property type="evidence" value="ECO:0007669"/>
    <property type="project" value="TreeGrafter"/>
</dbReference>
<keyword evidence="3" id="KW-1185">Reference proteome</keyword>
<dbReference type="Proteomes" id="UP000193642">
    <property type="component" value="Unassembled WGS sequence"/>
</dbReference>
<dbReference type="GO" id="GO:0005634">
    <property type="term" value="C:nucleus"/>
    <property type="evidence" value="ECO:0007669"/>
    <property type="project" value="TreeGrafter"/>
</dbReference>
<dbReference type="EMBL" id="MCGO01000006">
    <property type="protein sequence ID" value="ORY50902.1"/>
    <property type="molecule type" value="Genomic_DNA"/>
</dbReference>
<dbReference type="InterPro" id="IPR013922">
    <property type="entry name" value="Cyclin_PHO80-like"/>
</dbReference>
<organism evidence="2 3">
    <name type="scientific">Rhizoclosmatium globosum</name>
    <dbReference type="NCBI Taxonomy" id="329046"/>
    <lineage>
        <taxon>Eukaryota</taxon>
        <taxon>Fungi</taxon>
        <taxon>Fungi incertae sedis</taxon>
        <taxon>Chytridiomycota</taxon>
        <taxon>Chytridiomycota incertae sedis</taxon>
        <taxon>Chytridiomycetes</taxon>
        <taxon>Chytridiales</taxon>
        <taxon>Chytriomycetaceae</taxon>
        <taxon>Rhizoclosmatium</taxon>
    </lineage>
</organism>
<dbReference type="OrthoDB" id="10250320at2759"/>
<dbReference type="PANTHER" id="PTHR15615:SF10">
    <property type="entry name" value="PHO85 CYCLIN-2-RELATED"/>
    <property type="match status" value="1"/>
</dbReference>
<evidence type="ECO:0000259" key="1">
    <source>
        <dbReference type="Pfam" id="PF00134"/>
    </source>
</evidence>
<evidence type="ECO:0000313" key="3">
    <source>
        <dbReference type="Proteomes" id="UP000193642"/>
    </source>
</evidence>
<dbReference type="SUPFAM" id="SSF47954">
    <property type="entry name" value="Cyclin-like"/>
    <property type="match status" value="1"/>
</dbReference>
<name>A0A1Y2CV59_9FUNG</name>
<dbReference type="Gene3D" id="1.10.472.10">
    <property type="entry name" value="Cyclin-like"/>
    <property type="match status" value="1"/>
</dbReference>
<sequence length="227" mass="24315">MSTSTTSPSPATSSHIALCTAAATNAIRCGTPTTPLPPLSQFVASVVTRSRSAGAAVVVASSLLEKVRRRLPQTAKGLPCSAHRLFLAALILASKYTNDKTYKNKSWVAFTEGLFPVSEINLMERQFLGILDFDLSFTDDDYLTVMDQLAAYEARIASLVACSAVPPIHSQTHNLHYQHHPQATPPSLASSYSSVMKQQFHQSFSQGYMPSPANTASPVSLSGSLGI</sequence>
<protein>
    <recommendedName>
        <fullName evidence="1">Cyclin N-terminal domain-containing protein</fullName>
    </recommendedName>
</protein>
<dbReference type="AlphaFoldDB" id="A0A1Y2CV59"/>
<comment type="caution">
    <text evidence="2">The sequence shown here is derived from an EMBL/GenBank/DDBJ whole genome shotgun (WGS) entry which is preliminary data.</text>
</comment>
<accession>A0A1Y2CV59</accession>
<feature type="domain" description="Cyclin N-terminal" evidence="1">
    <location>
        <begin position="45"/>
        <end position="136"/>
    </location>
</feature>
<evidence type="ECO:0000313" key="2">
    <source>
        <dbReference type="EMBL" id="ORY50902.1"/>
    </source>
</evidence>
<dbReference type="Pfam" id="PF00134">
    <property type="entry name" value="Cyclin_N"/>
    <property type="match status" value="1"/>
</dbReference>
<proteinExistence type="predicted"/>
<gene>
    <name evidence="2" type="ORF">BCR33DRAFT_712866</name>
</gene>
<dbReference type="STRING" id="329046.A0A1Y2CV59"/>
<dbReference type="InterPro" id="IPR006671">
    <property type="entry name" value="Cyclin_N"/>
</dbReference>
<dbReference type="InterPro" id="IPR036915">
    <property type="entry name" value="Cyclin-like_sf"/>
</dbReference>
<dbReference type="CDD" id="cd20557">
    <property type="entry name" value="CYCLIN_ScPCL1-like"/>
    <property type="match status" value="1"/>
</dbReference>
<reference evidence="2 3" key="1">
    <citation type="submission" date="2016-07" db="EMBL/GenBank/DDBJ databases">
        <title>Pervasive Adenine N6-methylation of Active Genes in Fungi.</title>
        <authorList>
            <consortium name="DOE Joint Genome Institute"/>
            <person name="Mondo S.J."/>
            <person name="Dannebaum R.O."/>
            <person name="Kuo R.C."/>
            <person name="Labutti K."/>
            <person name="Haridas S."/>
            <person name="Kuo A."/>
            <person name="Salamov A."/>
            <person name="Ahrendt S.R."/>
            <person name="Lipzen A."/>
            <person name="Sullivan W."/>
            <person name="Andreopoulos W.B."/>
            <person name="Clum A."/>
            <person name="Lindquist E."/>
            <person name="Daum C."/>
            <person name="Ramamoorthy G.K."/>
            <person name="Gryganskyi A."/>
            <person name="Culley D."/>
            <person name="Magnuson J.K."/>
            <person name="James T.Y."/>
            <person name="O'Malley M.A."/>
            <person name="Stajich J.E."/>
            <person name="Spatafora J.W."/>
            <person name="Visel A."/>
            <person name="Grigoriev I.V."/>
        </authorList>
    </citation>
    <scope>NUCLEOTIDE SEQUENCE [LARGE SCALE GENOMIC DNA]</scope>
    <source>
        <strain evidence="2 3">JEL800</strain>
    </source>
</reference>
<dbReference type="PANTHER" id="PTHR15615">
    <property type="match status" value="1"/>
</dbReference>